<comment type="caution">
    <text evidence="1">The sequence shown here is derived from an EMBL/GenBank/DDBJ whole genome shotgun (WGS) entry which is preliminary data.</text>
</comment>
<evidence type="ECO:0000313" key="2">
    <source>
        <dbReference type="Proteomes" id="UP001054252"/>
    </source>
</evidence>
<accession>A0AAV5K8G6</accession>
<dbReference type="AlphaFoldDB" id="A0AAV5K8G6"/>
<name>A0AAV5K8G6_9ROSI</name>
<evidence type="ECO:0000313" key="1">
    <source>
        <dbReference type="EMBL" id="GKV20208.1"/>
    </source>
</evidence>
<gene>
    <name evidence="1" type="ORF">SLEP1_g30366</name>
</gene>
<keyword evidence="2" id="KW-1185">Reference proteome</keyword>
<sequence>MKEQCLPDANEPRDVKCLTPEVVIGRDLTELKWQGADQKAILAALPELTSLDDIPPPSREVKVPFGVLPLSQNRSLISNLMSLIDPPPSFDDVKEVTLRELYQINVTVTSNLSDGNSLSVQKDFQTSMTVWKHLRAGCWWHQELLAISVSCLDNFQLTSAFAGILHPFSLLHHEFVLLISTLSLRTCSDADAAKLKVTSQKTENQVYYRLELHTRAKGVKLVLHSLPRSYE</sequence>
<reference evidence="1 2" key="1">
    <citation type="journal article" date="2021" name="Commun. Biol.">
        <title>The genome of Shorea leprosula (Dipterocarpaceae) highlights the ecological relevance of drought in aseasonal tropical rainforests.</title>
        <authorList>
            <person name="Ng K.K.S."/>
            <person name="Kobayashi M.J."/>
            <person name="Fawcett J.A."/>
            <person name="Hatakeyama M."/>
            <person name="Paape T."/>
            <person name="Ng C.H."/>
            <person name="Ang C.C."/>
            <person name="Tnah L.H."/>
            <person name="Lee C.T."/>
            <person name="Nishiyama T."/>
            <person name="Sese J."/>
            <person name="O'Brien M.J."/>
            <person name="Copetti D."/>
            <person name="Mohd Noor M.I."/>
            <person name="Ong R.C."/>
            <person name="Putra M."/>
            <person name="Sireger I.Z."/>
            <person name="Indrioko S."/>
            <person name="Kosugi Y."/>
            <person name="Izuno A."/>
            <person name="Isagi Y."/>
            <person name="Lee S.L."/>
            <person name="Shimizu K.K."/>
        </authorList>
    </citation>
    <scope>NUCLEOTIDE SEQUENCE [LARGE SCALE GENOMIC DNA]</scope>
    <source>
        <strain evidence="1">214</strain>
    </source>
</reference>
<organism evidence="1 2">
    <name type="scientific">Rubroshorea leprosula</name>
    <dbReference type="NCBI Taxonomy" id="152421"/>
    <lineage>
        <taxon>Eukaryota</taxon>
        <taxon>Viridiplantae</taxon>
        <taxon>Streptophyta</taxon>
        <taxon>Embryophyta</taxon>
        <taxon>Tracheophyta</taxon>
        <taxon>Spermatophyta</taxon>
        <taxon>Magnoliopsida</taxon>
        <taxon>eudicotyledons</taxon>
        <taxon>Gunneridae</taxon>
        <taxon>Pentapetalae</taxon>
        <taxon>rosids</taxon>
        <taxon>malvids</taxon>
        <taxon>Malvales</taxon>
        <taxon>Dipterocarpaceae</taxon>
        <taxon>Rubroshorea</taxon>
    </lineage>
</organism>
<dbReference type="Proteomes" id="UP001054252">
    <property type="component" value="Unassembled WGS sequence"/>
</dbReference>
<dbReference type="EMBL" id="BPVZ01000054">
    <property type="protein sequence ID" value="GKV20208.1"/>
    <property type="molecule type" value="Genomic_DNA"/>
</dbReference>
<protein>
    <submittedName>
        <fullName evidence="1">Uncharacterized protein</fullName>
    </submittedName>
</protein>
<proteinExistence type="predicted"/>